<dbReference type="GeneTree" id="ENSGT00390000005826"/>
<dbReference type="Ensembl" id="ENSMUST00000237157.2">
    <property type="protein sequence ID" value="ENSMUSP00000157937.2"/>
    <property type="gene ID" value="ENSMUSG00000024581.14"/>
</dbReference>
<dbReference type="Proteomes" id="UP000000589">
    <property type="component" value="Chromosome 18"/>
</dbReference>
<protein>
    <submittedName>
        <fullName evidence="1">N-ethylmaleimide sensitive fusion protein attachment protein gamma</fullName>
    </submittedName>
</protein>
<reference evidence="1 3" key="1">
    <citation type="journal article" date="2009" name="PLoS Biol.">
        <title>Lineage-specific biology revealed by a finished genome assembly of the mouse.</title>
        <authorList>
            <consortium name="Mouse Genome Sequencing Consortium"/>
            <person name="Church D.M."/>
            <person name="Goodstadt L."/>
            <person name="Hillier L.W."/>
            <person name="Zody M.C."/>
            <person name="Goldstein S."/>
            <person name="She X."/>
            <person name="Bult C.J."/>
            <person name="Agarwala R."/>
            <person name="Cherry J.L."/>
            <person name="DiCuccio M."/>
            <person name="Hlavina W."/>
            <person name="Kapustin Y."/>
            <person name="Meric P."/>
            <person name="Maglott D."/>
            <person name="Birtle Z."/>
            <person name="Marques A.C."/>
            <person name="Graves T."/>
            <person name="Zhou S."/>
            <person name="Teague B."/>
            <person name="Potamousis K."/>
            <person name="Churas C."/>
            <person name="Place M."/>
            <person name="Herschleb J."/>
            <person name="Runnheim R."/>
            <person name="Forrest D."/>
            <person name="Amos-Landgraf J."/>
            <person name="Schwartz D.C."/>
            <person name="Cheng Z."/>
            <person name="Lindblad-Toh K."/>
            <person name="Eichler E.E."/>
            <person name="Ponting C.P."/>
        </authorList>
    </citation>
    <scope>NUCLEOTIDE SEQUENCE [LARGE SCALE GENOMIC DNA]</scope>
    <source>
        <strain evidence="1 3">C57BL/6J</strain>
    </source>
</reference>
<dbReference type="Bgee" id="ENSMUSG00000024581">
    <property type="expression patterns" value="Expressed in retrosplenial region and 254 other cell types or tissues"/>
</dbReference>
<keyword evidence="4 5" id="KW-1267">Proteomics identification</keyword>
<dbReference type="InterPro" id="IPR011990">
    <property type="entry name" value="TPR-like_helical_dom_sf"/>
</dbReference>
<accession>A0A494BA49</accession>
<dbReference type="MGI" id="MGI:104561">
    <property type="gene designation" value="Napg"/>
</dbReference>
<sequence>MAAQKINEGLEHLAKAEKYLKTGFLKWKPDYDSAASEYGKAELMSKLA</sequence>
<dbReference type="AGR" id="MGI:104561"/>
<reference evidence="1" key="3">
    <citation type="submission" date="2025-08" db="UniProtKB">
        <authorList>
            <consortium name="Ensembl"/>
        </authorList>
    </citation>
    <scope>IDENTIFICATION</scope>
    <source>
        <strain evidence="1">C57BL/6J</strain>
    </source>
</reference>
<reference evidence="1 3" key="2">
    <citation type="journal article" date="2011" name="PLoS Biol.">
        <title>Modernizing reference genome assemblies.</title>
        <authorList>
            <person name="Church D.M."/>
            <person name="Schneider V.A."/>
            <person name="Graves T."/>
            <person name="Auger K."/>
            <person name="Cunningham F."/>
            <person name="Bouk N."/>
            <person name="Chen H.C."/>
            <person name="Agarwala R."/>
            <person name="McLaren W.M."/>
            <person name="Ritchie G.R."/>
            <person name="Albracht D."/>
            <person name="Kremitzki M."/>
            <person name="Rock S."/>
            <person name="Kotkiewicz H."/>
            <person name="Kremitzki C."/>
            <person name="Wollam A."/>
            <person name="Trani L."/>
            <person name="Fulton L."/>
            <person name="Fulton R."/>
            <person name="Matthews L."/>
            <person name="Whitehead S."/>
            <person name="Chow W."/>
            <person name="Torrance J."/>
            <person name="Dunn M."/>
            <person name="Harden G."/>
            <person name="Threadgold G."/>
            <person name="Wood J."/>
            <person name="Collins J."/>
            <person name="Heath P."/>
            <person name="Griffiths G."/>
            <person name="Pelan S."/>
            <person name="Grafham D."/>
            <person name="Eichler E.E."/>
            <person name="Weinstock G."/>
            <person name="Mardis E.R."/>
            <person name="Wilson R.K."/>
            <person name="Howe K."/>
            <person name="Flicek P."/>
            <person name="Hubbard T."/>
        </authorList>
    </citation>
    <scope>NUCLEOTIDE SEQUENCE [LARGE SCALE GENOMIC DNA]</scope>
    <source>
        <strain evidence="1 3">C57BL/6J</strain>
    </source>
</reference>
<reference evidence="1" key="4">
    <citation type="submission" date="2025-09" db="UniProtKB">
        <authorList>
            <consortium name="Ensembl"/>
        </authorList>
    </citation>
    <scope>IDENTIFICATION</scope>
    <source>
        <strain evidence="1">C57BL/6J</strain>
    </source>
</reference>
<dbReference type="AlphaFoldDB" id="A0A494BA49"/>
<proteinExistence type="evidence at protein level"/>
<keyword evidence="3" id="KW-1185">Reference proteome</keyword>
<evidence type="ECO:0007829" key="5">
    <source>
        <dbReference type="ProteomicsDB" id="A0A494BA49"/>
    </source>
</evidence>
<dbReference type="SMR" id="A0A494BA49"/>
<evidence type="ECO:0000313" key="1">
    <source>
        <dbReference type="Ensembl" id="ENSMUSP00000157937.2"/>
    </source>
</evidence>
<gene>
    <name evidence="1 2" type="primary">Napg</name>
</gene>
<evidence type="ECO:0000313" key="2">
    <source>
        <dbReference type="MGI" id="MGI:104561"/>
    </source>
</evidence>
<name>A0A494BA49_MOUSE</name>
<dbReference type="VEuPathDB" id="HostDB:ENSMUSG00000024581"/>
<organism evidence="1 3">
    <name type="scientific">Mus musculus</name>
    <name type="common">Mouse</name>
    <dbReference type="NCBI Taxonomy" id="10090"/>
    <lineage>
        <taxon>Eukaryota</taxon>
        <taxon>Metazoa</taxon>
        <taxon>Chordata</taxon>
        <taxon>Craniata</taxon>
        <taxon>Vertebrata</taxon>
        <taxon>Euteleostomi</taxon>
        <taxon>Mammalia</taxon>
        <taxon>Eutheria</taxon>
        <taxon>Euarchontoglires</taxon>
        <taxon>Glires</taxon>
        <taxon>Rodentia</taxon>
        <taxon>Myomorpha</taxon>
        <taxon>Muroidea</taxon>
        <taxon>Muridae</taxon>
        <taxon>Murinae</taxon>
        <taxon>Mus</taxon>
        <taxon>Mus</taxon>
    </lineage>
</organism>
<evidence type="ECO:0000313" key="3">
    <source>
        <dbReference type="Proteomes" id="UP000000589"/>
    </source>
</evidence>
<evidence type="ECO:0007829" key="4">
    <source>
        <dbReference type="PeptideAtlas" id="A0A494BA49"/>
    </source>
</evidence>
<dbReference type="Gene3D" id="1.25.40.10">
    <property type="entry name" value="Tetratricopeptide repeat domain"/>
    <property type="match status" value="1"/>
</dbReference>
<dbReference type="Antibodypedia" id="2189">
    <property type="antibodies" value="179 antibodies from 28 providers"/>
</dbReference>
<dbReference type="ExpressionAtlas" id="A0A494BA49">
    <property type="expression patterns" value="baseline and differential"/>
</dbReference>